<proteinExistence type="predicted"/>
<protein>
    <submittedName>
        <fullName evidence="2">Uncharacterized protein</fullName>
    </submittedName>
</protein>
<feature type="region of interest" description="Disordered" evidence="1">
    <location>
        <begin position="13"/>
        <end position="241"/>
    </location>
</feature>
<dbReference type="Proteomes" id="UP000309340">
    <property type="component" value="Unassembled WGS sequence"/>
</dbReference>
<evidence type="ECO:0000256" key="1">
    <source>
        <dbReference type="SAM" id="MobiDB-lite"/>
    </source>
</evidence>
<sequence length="241" mass="26007">QAPDAPIAIETFSALEQESKSAETPAAAVDEDDDAETPTKDTAPPRMSLSLAGNKPKHSNPLMKKNPLAKKRDTPVAVPEKKMSNAERIMREELERKRLAEQRGSGGGGKRQSGKAAHKQEAPPQEQAPDAPIAIETFSALEQESKSAETPAAAVDEDDDAETPTKDTAPPKMSLSLAGNKPKHSNPLMKKNPLAKKRDTPVAVPEKKMSNAERIMKEELERKRLAEQRGSGGGGKRQRLG</sequence>
<reference evidence="2 3" key="1">
    <citation type="submission" date="2017-03" db="EMBL/GenBank/DDBJ databases">
        <title>Genomes of endolithic fungi from Antarctica.</title>
        <authorList>
            <person name="Coleine C."/>
            <person name="Masonjones S."/>
            <person name="Stajich J.E."/>
        </authorList>
    </citation>
    <scope>NUCLEOTIDE SEQUENCE [LARGE SCALE GENOMIC DNA]</scope>
    <source>
        <strain evidence="2 3">CCFEE 5184</strain>
    </source>
</reference>
<accession>A0A4U0XJA1</accession>
<evidence type="ECO:0000313" key="3">
    <source>
        <dbReference type="Proteomes" id="UP000309340"/>
    </source>
</evidence>
<dbReference type="STRING" id="329884.A0A4U0XJA1"/>
<organism evidence="2 3">
    <name type="scientific">Friedmanniomyces simplex</name>
    <dbReference type="NCBI Taxonomy" id="329884"/>
    <lineage>
        <taxon>Eukaryota</taxon>
        <taxon>Fungi</taxon>
        <taxon>Dikarya</taxon>
        <taxon>Ascomycota</taxon>
        <taxon>Pezizomycotina</taxon>
        <taxon>Dothideomycetes</taxon>
        <taxon>Dothideomycetidae</taxon>
        <taxon>Mycosphaerellales</taxon>
        <taxon>Teratosphaeriaceae</taxon>
        <taxon>Friedmanniomyces</taxon>
    </lineage>
</organism>
<evidence type="ECO:0000313" key="2">
    <source>
        <dbReference type="EMBL" id="TKA77200.1"/>
    </source>
</evidence>
<gene>
    <name evidence="2" type="ORF">B0A55_02590</name>
</gene>
<dbReference type="EMBL" id="NAJQ01000143">
    <property type="protein sequence ID" value="TKA77200.1"/>
    <property type="molecule type" value="Genomic_DNA"/>
</dbReference>
<dbReference type="AlphaFoldDB" id="A0A4U0XJA1"/>
<feature type="compositionally biased region" description="Basic and acidic residues" evidence="1">
    <location>
        <begin position="196"/>
        <end position="227"/>
    </location>
</feature>
<feature type="non-terminal residue" evidence="2">
    <location>
        <position position="1"/>
    </location>
</feature>
<feature type="compositionally biased region" description="Basic and acidic residues" evidence="1">
    <location>
        <begin position="70"/>
        <end position="101"/>
    </location>
</feature>
<comment type="caution">
    <text evidence="2">The sequence shown here is derived from an EMBL/GenBank/DDBJ whole genome shotgun (WGS) entry which is preliminary data.</text>
</comment>
<feature type="compositionally biased region" description="Low complexity" evidence="1">
    <location>
        <begin position="122"/>
        <end position="135"/>
    </location>
</feature>
<name>A0A4U0XJA1_9PEZI</name>
<keyword evidence="3" id="KW-1185">Reference proteome</keyword>